<dbReference type="SMART" id="SM00861">
    <property type="entry name" value="Transket_pyr"/>
    <property type="match status" value="1"/>
</dbReference>
<evidence type="ECO:0000256" key="2">
    <source>
        <dbReference type="ARBA" id="ARBA00007131"/>
    </source>
</evidence>
<dbReference type="CDD" id="cd07033">
    <property type="entry name" value="TPP_PYR_DXS_TK_like"/>
    <property type="match status" value="1"/>
</dbReference>
<evidence type="ECO:0000313" key="5">
    <source>
        <dbReference type="EMBL" id="SVA47681.1"/>
    </source>
</evidence>
<accession>A0A381W5T9</accession>
<dbReference type="InterPro" id="IPR033248">
    <property type="entry name" value="Transketolase_C"/>
</dbReference>
<proteinExistence type="inferred from homology"/>
<sequence length="307" mass="32763">VRDHFIQRLGELVQQDPNILLITGDLGFGVFNEFRENYPANFVNVGVAEQQMTGLATGLALEGKTTFTYSIANFATLRCLEQIRNDAAYHGANVNVVCIGGGFSYGALGISHHATEDLAILRSIPDITVVAPCGHWETMAATAAIAQEPGTAYLRLDKSAGDDSAITAGESFTLGCARTLHPGTDCTIITAGGILEEVQKAAAELSSKNIAARVISMHTIKPIDVETVLTAATETNALITVEEHTVNGGLGSAVLEVLADHEQFTRVLRIGLEGGFSSIVGSQQYLRQQYKLDAASIAQRTIEFLEQ</sequence>
<comment type="cofactor">
    <cofactor evidence="1">
        <name>thiamine diphosphate</name>
        <dbReference type="ChEBI" id="CHEBI:58937"/>
    </cofactor>
</comment>
<gene>
    <name evidence="5" type="ORF">METZ01_LOCUS100535</name>
</gene>
<dbReference type="SUPFAM" id="SSF52922">
    <property type="entry name" value="TK C-terminal domain-like"/>
    <property type="match status" value="1"/>
</dbReference>
<dbReference type="InterPro" id="IPR029061">
    <property type="entry name" value="THDP-binding"/>
</dbReference>
<dbReference type="SUPFAM" id="SSF52518">
    <property type="entry name" value="Thiamin diphosphate-binding fold (THDP-binding)"/>
    <property type="match status" value="1"/>
</dbReference>
<protein>
    <recommendedName>
        <fullName evidence="4">Transketolase-like pyrimidine-binding domain-containing protein</fullName>
    </recommendedName>
</protein>
<evidence type="ECO:0000259" key="4">
    <source>
        <dbReference type="SMART" id="SM00861"/>
    </source>
</evidence>
<dbReference type="PANTHER" id="PTHR43825">
    <property type="entry name" value="PYRUVATE DEHYDROGENASE E1 COMPONENT"/>
    <property type="match status" value="1"/>
</dbReference>
<dbReference type="InterPro" id="IPR009014">
    <property type="entry name" value="Transketo_C/PFOR_II"/>
</dbReference>
<evidence type="ECO:0000256" key="1">
    <source>
        <dbReference type="ARBA" id="ARBA00001964"/>
    </source>
</evidence>
<organism evidence="5">
    <name type="scientific">marine metagenome</name>
    <dbReference type="NCBI Taxonomy" id="408172"/>
    <lineage>
        <taxon>unclassified sequences</taxon>
        <taxon>metagenomes</taxon>
        <taxon>ecological metagenomes</taxon>
    </lineage>
</organism>
<dbReference type="FunFam" id="3.40.50.970:FF:000129">
    <property type="entry name" value="Transketolase"/>
    <property type="match status" value="1"/>
</dbReference>
<dbReference type="Gene3D" id="3.40.50.970">
    <property type="match status" value="1"/>
</dbReference>
<dbReference type="AlphaFoldDB" id="A0A381W5T9"/>
<comment type="similarity">
    <text evidence="2">Belongs to the transketolase family.</text>
</comment>
<dbReference type="PANTHER" id="PTHR43825:SF1">
    <property type="entry name" value="TRANSKETOLASE-LIKE PYRIMIDINE-BINDING DOMAIN-CONTAINING PROTEIN"/>
    <property type="match status" value="1"/>
</dbReference>
<dbReference type="InterPro" id="IPR051157">
    <property type="entry name" value="PDH/Transketolase"/>
</dbReference>
<dbReference type="InterPro" id="IPR005475">
    <property type="entry name" value="Transketolase-like_Pyr-bd"/>
</dbReference>
<feature type="domain" description="Transketolase-like pyrimidine-binding" evidence="4">
    <location>
        <begin position="1"/>
        <end position="164"/>
    </location>
</feature>
<name>A0A381W5T9_9ZZZZ</name>
<keyword evidence="3" id="KW-0786">Thiamine pyrophosphate</keyword>
<evidence type="ECO:0000256" key="3">
    <source>
        <dbReference type="ARBA" id="ARBA00023052"/>
    </source>
</evidence>
<feature type="non-terminal residue" evidence="5">
    <location>
        <position position="1"/>
    </location>
</feature>
<dbReference type="Pfam" id="PF02780">
    <property type="entry name" value="Transketolase_C"/>
    <property type="match status" value="1"/>
</dbReference>
<reference evidence="5" key="1">
    <citation type="submission" date="2018-05" db="EMBL/GenBank/DDBJ databases">
        <authorList>
            <person name="Lanie J.A."/>
            <person name="Ng W.-L."/>
            <person name="Kazmierczak K.M."/>
            <person name="Andrzejewski T.M."/>
            <person name="Davidsen T.M."/>
            <person name="Wayne K.J."/>
            <person name="Tettelin H."/>
            <person name="Glass J.I."/>
            <person name="Rusch D."/>
            <person name="Podicherti R."/>
            <person name="Tsui H.-C.T."/>
            <person name="Winkler M.E."/>
        </authorList>
    </citation>
    <scope>NUCLEOTIDE SEQUENCE</scope>
</reference>
<dbReference type="Pfam" id="PF02779">
    <property type="entry name" value="Transket_pyr"/>
    <property type="match status" value="1"/>
</dbReference>
<dbReference type="EMBL" id="UINC01010741">
    <property type="protein sequence ID" value="SVA47681.1"/>
    <property type="molecule type" value="Genomic_DNA"/>
</dbReference>
<dbReference type="Gene3D" id="3.40.50.920">
    <property type="match status" value="1"/>
</dbReference>